<dbReference type="Proteomes" id="UP000191522">
    <property type="component" value="Unassembled WGS sequence"/>
</dbReference>
<evidence type="ECO:0000256" key="1">
    <source>
        <dbReference type="ARBA" id="ARBA00022679"/>
    </source>
</evidence>
<dbReference type="GO" id="GO:0003964">
    <property type="term" value="F:RNA-directed DNA polymerase activity"/>
    <property type="evidence" value="ECO:0007669"/>
    <property type="project" value="UniProtKB-KW"/>
</dbReference>
<dbReference type="GO" id="GO:0016787">
    <property type="term" value="F:hydrolase activity"/>
    <property type="evidence" value="ECO:0007669"/>
    <property type="project" value="UniProtKB-KW"/>
</dbReference>
<dbReference type="AlphaFoldDB" id="A0A1V6NS35"/>
<comment type="caution">
    <text evidence="8">The sequence shown here is derived from an EMBL/GenBank/DDBJ whole genome shotgun (WGS) entry which is preliminary data.</text>
</comment>
<dbReference type="PANTHER" id="PTHR34072:SF52">
    <property type="entry name" value="RIBONUCLEASE H"/>
    <property type="match status" value="1"/>
</dbReference>
<keyword evidence="5" id="KW-0378">Hydrolase</keyword>
<feature type="domain" description="Reverse transcriptase RNase H-like" evidence="7">
    <location>
        <begin position="3"/>
        <end position="121"/>
    </location>
</feature>
<evidence type="ECO:0000256" key="3">
    <source>
        <dbReference type="ARBA" id="ARBA00022722"/>
    </source>
</evidence>
<dbReference type="SUPFAM" id="SSF56672">
    <property type="entry name" value="DNA/RNA polymerases"/>
    <property type="match status" value="1"/>
</dbReference>
<name>A0A1V6NS35_PENDC</name>
<dbReference type="PANTHER" id="PTHR34072">
    <property type="entry name" value="ENZYMATIC POLYPROTEIN-RELATED"/>
    <property type="match status" value="1"/>
</dbReference>
<evidence type="ECO:0000313" key="8">
    <source>
        <dbReference type="EMBL" id="OQD67322.1"/>
    </source>
</evidence>
<dbReference type="Pfam" id="PF17917">
    <property type="entry name" value="RT_RNaseH"/>
    <property type="match status" value="1"/>
</dbReference>
<dbReference type="EMBL" id="MDYL01000039">
    <property type="protein sequence ID" value="OQD67322.1"/>
    <property type="molecule type" value="Genomic_DNA"/>
</dbReference>
<keyword evidence="2" id="KW-0548">Nucleotidyltransferase</keyword>
<evidence type="ECO:0000259" key="7">
    <source>
        <dbReference type="Pfam" id="PF17917"/>
    </source>
</evidence>
<evidence type="ECO:0000256" key="4">
    <source>
        <dbReference type="ARBA" id="ARBA00022759"/>
    </source>
</evidence>
<keyword evidence="6" id="KW-0695">RNA-directed DNA polymerase</keyword>
<evidence type="ECO:0000256" key="2">
    <source>
        <dbReference type="ARBA" id="ARBA00022695"/>
    </source>
</evidence>
<dbReference type="InterPro" id="IPR041373">
    <property type="entry name" value="RT_RNaseH"/>
</dbReference>
<sequence>MDVDASQEAGHGVMLFHVRDDYKHTNLQDPPPPTAVEPILFLSRLLTPAEKSYWPTELEVSCIVWAIRKARHMIEAAPEDLTPIAYTDHIATINLATSHTTASPDRLNLRLVRASQYIQQFRIKIHHRSGRSNLIAHALSRLPSKAPTQPKPDDDLDALAVDVLDTSYVFLTSAVEMSPAFRQKLLQGSSLKCYNGLDLLDNFAPTVMEDSSFEGATTATLRENLNKWAASAKHQEQNVPPGQEHHIQSGRYRYFLMVDQEALGSVLNESELDFSESAFVRLIDGQWES</sequence>
<dbReference type="GO" id="GO:0004519">
    <property type="term" value="F:endonuclease activity"/>
    <property type="evidence" value="ECO:0007669"/>
    <property type="project" value="UniProtKB-KW"/>
</dbReference>
<keyword evidence="3" id="KW-0540">Nuclease</keyword>
<dbReference type="InterPro" id="IPR043502">
    <property type="entry name" value="DNA/RNA_pol_sf"/>
</dbReference>
<proteinExistence type="predicted"/>
<evidence type="ECO:0000313" key="9">
    <source>
        <dbReference type="Proteomes" id="UP000191522"/>
    </source>
</evidence>
<gene>
    <name evidence="8" type="ORF">PENDEC_c039G03438</name>
</gene>
<protein>
    <recommendedName>
        <fullName evidence="7">Reverse transcriptase RNase H-like domain-containing protein</fullName>
    </recommendedName>
</protein>
<keyword evidence="1" id="KW-0808">Transferase</keyword>
<organism evidence="8 9">
    <name type="scientific">Penicillium decumbens</name>
    <dbReference type="NCBI Taxonomy" id="69771"/>
    <lineage>
        <taxon>Eukaryota</taxon>
        <taxon>Fungi</taxon>
        <taxon>Dikarya</taxon>
        <taxon>Ascomycota</taxon>
        <taxon>Pezizomycotina</taxon>
        <taxon>Eurotiomycetes</taxon>
        <taxon>Eurotiomycetidae</taxon>
        <taxon>Eurotiales</taxon>
        <taxon>Aspergillaceae</taxon>
        <taxon>Penicillium</taxon>
    </lineage>
</organism>
<keyword evidence="9" id="KW-1185">Reference proteome</keyword>
<evidence type="ECO:0000256" key="6">
    <source>
        <dbReference type="ARBA" id="ARBA00022918"/>
    </source>
</evidence>
<accession>A0A1V6NS35</accession>
<reference evidence="9" key="1">
    <citation type="journal article" date="2017" name="Nat. Microbiol.">
        <title>Global analysis of biosynthetic gene clusters reveals vast potential of secondary metabolite production in Penicillium species.</title>
        <authorList>
            <person name="Nielsen J.C."/>
            <person name="Grijseels S."/>
            <person name="Prigent S."/>
            <person name="Ji B."/>
            <person name="Dainat J."/>
            <person name="Nielsen K.F."/>
            <person name="Frisvad J.C."/>
            <person name="Workman M."/>
            <person name="Nielsen J."/>
        </authorList>
    </citation>
    <scope>NUCLEOTIDE SEQUENCE [LARGE SCALE GENOMIC DNA]</scope>
    <source>
        <strain evidence="9">IBT 11843</strain>
    </source>
</reference>
<keyword evidence="4" id="KW-0255">Endonuclease</keyword>
<evidence type="ECO:0000256" key="5">
    <source>
        <dbReference type="ARBA" id="ARBA00022801"/>
    </source>
</evidence>
<dbReference type="OrthoDB" id="4358334at2759"/>
<dbReference type="STRING" id="69771.A0A1V6NS35"/>